<sequence length="156" mass="16039">MLKHIGVAGALSAIAVLAVSSAVPATGHGGGGGDKIRVLSTNTEEEFVDVGKKDLSLGDQFIFTSDLTRHGRSVGHTGVVCTVTSTAREESQCLGTASFRRGQITIQGLVAGEPDVFEFPITGGSGAYEGAGGTLVVKEIPGSDPTQEILTFYLTD</sequence>
<dbReference type="GO" id="GO:0009695">
    <property type="term" value="P:jasmonic acid biosynthetic process"/>
    <property type="evidence" value="ECO:0007669"/>
    <property type="project" value="InterPro"/>
</dbReference>
<evidence type="ECO:0000256" key="1">
    <source>
        <dbReference type="SAM" id="SignalP"/>
    </source>
</evidence>
<feature type="signal peptide" evidence="1">
    <location>
        <begin position="1"/>
        <end position="25"/>
    </location>
</feature>
<dbReference type="InterPro" id="IPR041013">
    <property type="entry name" value="AOC-like"/>
</dbReference>
<dbReference type="RefSeq" id="WP_134720791.1">
    <property type="nucleotide sequence ID" value="NZ_SDKM01000057.1"/>
</dbReference>
<keyword evidence="1" id="KW-0732">Signal</keyword>
<dbReference type="AlphaFoldDB" id="A0A4Q4Z3U5"/>
<dbReference type="InterPro" id="IPR034871">
    <property type="entry name" value="Allene_oxi_cyc_sf"/>
</dbReference>
<dbReference type="Pfam" id="PF18678">
    <property type="entry name" value="AOC_like"/>
    <property type="match status" value="1"/>
</dbReference>
<keyword evidence="4" id="KW-1185">Reference proteome</keyword>
<organism evidence="3 4">
    <name type="scientific">Nocardioides guangzhouensis</name>
    <dbReference type="NCBI Taxonomy" id="2497878"/>
    <lineage>
        <taxon>Bacteria</taxon>
        <taxon>Bacillati</taxon>
        <taxon>Actinomycetota</taxon>
        <taxon>Actinomycetes</taxon>
        <taxon>Propionibacteriales</taxon>
        <taxon>Nocardioidaceae</taxon>
        <taxon>Nocardioides</taxon>
    </lineage>
</organism>
<dbReference type="SUPFAM" id="SSF141493">
    <property type="entry name" value="Allene oxide cyclase-like"/>
    <property type="match status" value="1"/>
</dbReference>
<dbReference type="Gene3D" id="2.40.480.10">
    <property type="entry name" value="Allene oxide cyclase-like"/>
    <property type="match status" value="1"/>
</dbReference>
<dbReference type="OrthoDB" id="5193845at2"/>
<gene>
    <name evidence="3" type="ORF">EKO23_22830</name>
</gene>
<dbReference type="EMBL" id="SDKM01000057">
    <property type="protein sequence ID" value="RYP81925.1"/>
    <property type="molecule type" value="Genomic_DNA"/>
</dbReference>
<comment type="caution">
    <text evidence="3">The sequence shown here is derived from an EMBL/GenBank/DDBJ whole genome shotgun (WGS) entry which is preliminary data.</text>
</comment>
<accession>A0A4Q4Z3U5</accession>
<dbReference type="GO" id="GO:0017000">
    <property type="term" value="P:antibiotic biosynthetic process"/>
    <property type="evidence" value="ECO:0007669"/>
    <property type="project" value="InterPro"/>
</dbReference>
<feature type="domain" description="Allene oxide cyclase barrel-like" evidence="2">
    <location>
        <begin position="47"/>
        <end position="140"/>
    </location>
</feature>
<evidence type="ECO:0000259" key="2">
    <source>
        <dbReference type="Pfam" id="PF18678"/>
    </source>
</evidence>
<name>A0A4Q4Z3U5_9ACTN</name>
<reference evidence="3 4" key="1">
    <citation type="submission" date="2019-01" db="EMBL/GenBank/DDBJ databases">
        <title>Nocardioides guangzhouensis sp. nov., an actinobacterium isolated from soil.</title>
        <authorList>
            <person name="Fu Y."/>
            <person name="Cai Y."/>
            <person name="Lin Z."/>
            <person name="Chen P."/>
        </authorList>
    </citation>
    <scope>NUCLEOTIDE SEQUENCE [LARGE SCALE GENOMIC DNA]</scope>
    <source>
        <strain evidence="3 4">130</strain>
    </source>
</reference>
<protein>
    <recommendedName>
        <fullName evidence="2">Allene oxide cyclase barrel-like domain-containing protein</fullName>
    </recommendedName>
</protein>
<dbReference type="InterPro" id="IPR044859">
    <property type="entry name" value="Allene_oxi_cyc_Dirigent"/>
</dbReference>
<proteinExistence type="predicted"/>
<dbReference type="GO" id="GO:0046423">
    <property type="term" value="F:allene-oxide cyclase activity"/>
    <property type="evidence" value="ECO:0007669"/>
    <property type="project" value="InterPro"/>
</dbReference>
<feature type="chain" id="PRO_5039700612" description="Allene oxide cyclase barrel-like domain-containing protein" evidence="1">
    <location>
        <begin position="26"/>
        <end position="156"/>
    </location>
</feature>
<dbReference type="Proteomes" id="UP000295198">
    <property type="component" value="Unassembled WGS sequence"/>
</dbReference>
<evidence type="ECO:0000313" key="4">
    <source>
        <dbReference type="Proteomes" id="UP000295198"/>
    </source>
</evidence>
<evidence type="ECO:0000313" key="3">
    <source>
        <dbReference type="EMBL" id="RYP81925.1"/>
    </source>
</evidence>